<dbReference type="InterPro" id="IPR050281">
    <property type="entry name" value="Flavin_monoamine_oxidase"/>
</dbReference>
<keyword evidence="5" id="KW-0073">Auxin biosynthesis</keyword>
<accession>A0A1M5NU59</accession>
<dbReference type="Gene3D" id="3.50.50.60">
    <property type="entry name" value="FAD/NAD(P)-binding domain"/>
    <property type="match status" value="1"/>
</dbReference>
<evidence type="ECO:0000256" key="3">
    <source>
        <dbReference type="ARBA" id="ARBA00012535"/>
    </source>
</evidence>
<evidence type="ECO:0000313" key="9">
    <source>
        <dbReference type="Proteomes" id="UP000184212"/>
    </source>
</evidence>
<dbReference type="PANTHER" id="PTHR10742:SF410">
    <property type="entry name" value="LYSINE-SPECIFIC HISTONE DEMETHYLASE 2"/>
    <property type="match status" value="1"/>
</dbReference>
<comment type="similarity">
    <text evidence="2">Belongs to the tryptophan 2-monooxygenase family.</text>
</comment>
<dbReference type="AlphaFoldDB" id="A0A1M5NU59"/>
<organism evidence="8 9">
    <name type="scientific">Chryseolinea serpens</name>
    <dbReference type="NCBI Taxonomy" id="947013"/>
    <lineage>
        <taxon>Bacteria</taxon>
        <taxon>Pseudomonadati</taxon>
        <taxon>Bacteroidota</taxon>
        <taxon>Cytophagia</taxon>
        <taxon>Cytophagales</taxon>
        <taxon>Fulvivirgaceae</taxon>
        <taxon>Chryseolinea</taxon>
    </lineage>
</organism>
<protein>
    <recommendedName>
        <fullName evidence="4">Tryptophan 2-monooxygenase</fullName>
        <ecNumber evidence="3">1.13.12.3</ecNumber>
    </recommendedName>
</protein>
<dbReference type="RefSeq" id="WP_084138052.1">
    <property type="nucleotide sequence ID" value="NZ_FQWQ01000001.1"/>
</dbReference>
<evidence type="ECO:0000259" key="7">
    <source>
        <dbReference type="Pfam" id="PF01593"/>
    </source>
</evidence>
<dbReference type="EMBL" id="FQWQ01000001">
    <property type="protein sequence ID" value="SHG93008.1"/>
    <property type="molecule type" value="Genomic_DNA"/>
</dbReference>
<evidence type="ECO:0000256" key="5">
    <source>
        <dbReference type="ARBA" id="ARBA00023070"/>
    </source>
</evidence>
<dbReference type="InterPro" id="IPR036188">
    <property type="entry name" value="FAD/NAD-bd_sf"/>
</dbReference>
<evidence type="ECO:0000256" key="1">
    <source>
        <dbReference type="ARBA" id="ARBA00004814"/>
    </source>
</evidence>
<dbReference type="PANTHER" id="PTHR10742">
    <property type="entry name" value="FLAVIN MONOAMINE OXIDASE"/>
    <property type="match status" value="1"/>
</dbReference>
<comment type="catalytic activity">
    <reaction evidence="6">
        <text>L-tryptophan + O2 = indole-3-acetamide + CO2 + H2O</text>
        <dbReference type="Rhea" id="RHEA:16165"/>
        <dbReference type="ChEBI" id="CHEBI:15377"/>
        <dbReference type="ChEBI" id="CHEBI:15379"/>
        <dbReference type="ChEBI" id="CHEBI:16031"/>
        <dbReference type="ChEBI" id="CHEBI:16526"/>
        <dbReference type="ChEBI" id="CHEBI:57912"/>
        <dbReference type="EC" id="1.13.12.3"/>
    </reaction>
</comment>
<evidence type="ECO:0000256" key="2">
    <source>
        <dbReference type="ARBA" id="ARBA00005833"/>
    </source>
</evidence>
<dbReference type="GO" id="GO:0050361">
    <property type="term" value="F:tryptophan 2-monooxygenase activity"/>
    <property type="evidence" value="ECO:0007669"/>
    <property type="project" value="UniProtKB-EC"/>
</dbReference>
<dbReference type="InterPro" id="IPR002937">
    <property type="entry name" value="Amino_oxidase"/>
</dbReference>
<dbReference type="Proteomes" id="UP000184212">
    <property type="component" value="Unassembled WGS sequence"/>
</dbReference>
<dbReference type="EC" id="1.13.12.3" evidence="3"/>
<proteinExistence type="inferred from homology"/>
<dbReference type="PRINTS" id="PR00419">
    <property type="entry name" value="ADXRDTASE"/>
</dbReference>
<dbReference type="PROSITE" id="PS51257">
    <property type="entry name" value="PROKAR_LIPOPROTEIN"/>
    <property type="match status" value="1"/>
</dbReference>
<keyword evidence="9" id="KW-1185">Reference proteome</keyword>
<name>A0A1M5NU59_9BACT</name>
<evidence type="ECO:0000256" key="6">
    <source>
        <dbReference type="ARBA" id="ARBA00047321"/>
    </source>
</evidence>
<reference evidence="8 9" key="1">
    <citation type="submission" date="2016-11" db="EMBL/GenBank/DDBJ databases">
        <authorList>
            <person name="Jaros S."/>
            <person name="Januszkiewicz K."/>
            <person name="Wedrychowicz H."/>
        </authorList>
    </citation>
    <scope>NUCLEOTIDE SEQUENCE [LARGE SCALE GENOMIC DNA]</scope>
    <source>
        <strain evidence="8 9">DSM 24574</strain>
    </source>
</reference>
<dbReference type="OrthoDB" id="56323at2"/>
<dbReference type="GO" id="GO:0009851">
    <property type="term" value="P:auxin biosynthetic process"/>
    <property type="evidence" value="ECO:0007669"/>
    <property type="project" value="UniProtKB-KW"/>
</dbReference>
<sequence>MKRRKAIQRLGWGLTAGLVVPSWLSSCKKDDDPQPNTGPTVAIVGAGAAGLYAADILKAQGYNVVIYEASDRMGGRVRSLKTSDKPSAALYLNSQTELSSDYPNELGAEQVLGSDSVWGKIITDLKLATGNITSGTTDNYFLDNALADAATAAADADFIAAQNFFNTLSTYAGPHVSVQDAITAAGLSSRTHGILNAWIGNKYGTSNDRLGIAGLAEGLALRTRNNTIQTLSDNPMQDALLSRFSKVADNVQVNSVIKAINYSNDKITINGQNTLNGEPFTTDVDKVIVTVPVSVLKAGDIGFTPALTSEKTAALANMDMDATVRVLIDFKINFWGATSGFLYGGTKGPEYFNSGALRSDYSKTLSITVGGAQAVALSGMGKDAIPALLAELDTIYAGKASLNVRKDLDTVPNIIAVIQDWSKEPYIRGGTAYLKPNGTQQDRVALAKSLNDRVFFAGEATDVNGEFGTISGALLSAQRVAAEVIAKLG</sequence>
<feature type="domain" description="Amine oxidase" evidence="7">
    <location>
        <begin position="238"/>
        <end position="485"/>
    </location>
</feature>
<evidence type="ECO:0000256" key="4">
    <source>
        <dbReference type="ARBA" id="ARBA00017871"/>
    </source>
</evidence>
<evidence type="ECO:0000313" key="8">
    <source>
        <dbReference type="EMBL" id="SHG93008.1"/>
    </source>
</evidence>
<comment type="pathway">
    <text evidence="1">Plant hormone metabolism; auxin biosynthesis.</text>
</comment>
<dbReference type="Pfam" id="PF01593">
    <property type="entry name" value="Amino_oxidase"/>
    <property type="match status" value="1"/>
</dbReference>
<dbReference type="SUPFAM" id="SSF51905">
    <property type="entry name" value="FAD/NAD(P)-binding domain"/>
    <property type="match status" value="1"/>
</dbReference>
<dbReference type="STRING" id="947013.SAMN04488109_2515"/>
<gene>
    <name evidence="8" type="ORF">SAMN04488109_2515</name>
</gene>
<dbReference type="Pfam" id="PF13450">
    <property type="entry name" value="NAD_binding_8"/>
    <property type="match status" value="1"/>
</dbReference>